<keyword evidence="2" id="KW-0238">DNA-binding</keyword>
<keyword evidence="3" id="KW-0804">Transcription</keyword>
<protein>
    <submittedName>
        <fullName evidence="5">Winged helix-turn-helix domain-containing protein</fullName>
    </submittedName>
</protein>
<evidence type="ECO:0000256" key="2">
    <source>
        <dbReference type="ARBA" id="ARBA00023125"/>
    </source>
</evidence>
<dbReference type="InterPro" id="IPR036390">
    <property type="entry name" value="WH_DNA-bd_sf"/>
</dbReference>
<dbReference type="SUPFAM" id="SSF46785">
    <property type="entry name" value="Winged helix' DNA-binding domain"/>
    <property type="match status" value="1"/>
</dbReference>
<dbReference type="CDD" id="cd07377">
    <property type="entry name" value="WHTH_GntR"/>
    <property type="match status" value="1"/>
</dbReference>
<dbReference type="Pfam" id="PF00392">
    <property type="entry name" value="GntR"/>
    <property type="match status" value="1"/>
</dbReference>
<dbReference type="InterPro" id="IPR000524">
    <property type="entry name" value="Tscrpt_reg_HTH_GntR"/>
</dbReference>
<feature type="domain" description="HTH gntR-type" evidence="4">
    <location>
        <begin position="2"/>
        <end position="69"/>
    </location>
</feature>
<dbReference type="Gene3D" id="1.10.10.10">
    <property type="entry name" value="Winged helix-like DNA-binding domain superfamily/Winged helix DNA-binding domain"/>
    <property type="match status" value="1"/>
</dbReference>
<organism evidence="5 6">
    <name type="scientific">Phytohabitans kaempferiae</name>
    <dbReference type="NCBI Taxonomy" id="1620943"/>
    <lineage>
        <taxon>Bacteria</taxon>
        <taxon>Bacillati</taxon>
        <taxon>Actinomycetota</taxon>
        <taxon>Actinomycetes</taxon>
        <taxon>Micromonosporales</taxon>
        <taxon>Micromonosporaceae</taxon>
    </lineage>
</organism>
<evidence type="ECO:0000256" key="3">
    <source>
        <dbReference type="ARBA" id="ARBA00023163"/>
    </source>
</evidence>
<sequence length="71" mass="7759">MGEVTERAENAVRQLVGEQLAPGDRLPSERTLVDDLGVSRTTVRLVLLKLSAEGLVRAEHGRGYFVSERPG</sequence>
<dbReference type="Proteomes" id="UP001589867">
    <property type="component" value="Unassembled WGS sequence"/>
</dbReference>
<keyword evidence="1" id="KW-0805">Transcription regulation</keyword>
<evidence type="ECO:0000313" key="5">
    <source>
        <dbReference type="EMBL" id="MFC0527232.1"/>
    </source>
</evidence>
<dbReference type="PANTHER" id="PTHR44846">
    <property type="entry name" value="MANNOSYL-D-GLYCERATE TRANSPORT/METABOLISM SYSTEM REPRESSOR MNGR-RELATED"/>
    <property type="match status" value="1"/>
</dbReference>
<reference evidence="5 6" key="1">
    <citation type="submission" date="2024-09" db="EMBL/GenBank/DDBJ databases">
        <authorList>
            <person name="Sun Q."/>
            <person name="Mori K."/>
        </authorList>
    </citation>
    <scope>NUCLEOTIDE SEQUENCE [LARGE SCALE GENOMIC DNA]</scope>
    <source>
        <strain evidence="5 6">TBRC 3947</strain>
    </source>
</reference>
<accession>A0ABV6LXS5</accession>
<dbReference type="InterPro" id="IPR050679">
    <property type="entry name" value="Bact_HTH_transcr_reg"/>
</dbReference>
<keyword evidence="6" id="KW-1185">Reference proteome</keyword>
<dbReference type="InterPro" id="IPR036388">
    <property type="entry name" value="WH-like_DNA-bd_sf"/>
</dbReference>
<comment type="caution">
    <text evidence="5">The sequence shown here is derived from an EMBL/GenBank/DDBJ whole genome shotgun (WGS) entry which is preliminary data.</text>
</comment>
<name>A0ABV6LXS5_9ACTN</name>
<dbReference type="PROSITE" id="PS50949">
    <property type="entry name" value="HTH_GNTR"/>
    <property type="match status" value="1"/>
</dbReference>
<dbReference type="EMBL" id="JBHLUH010000007">
    <property type="protein sequence ID" value="MFC0527232.1"/>
    <property type="molecule type" value="Genomic_DNA"/>
</dbReference>
<gene>
    <name evidence="5" type="ORF">ACFFIA_06125</name>
</gene>
<proteinExistence type="predicted"/>
<evidence type="ECO:0000259" key="4">
    <source>
        <dbReference type="PROSITE" id="PS50949"/>
    </source>
</evidence>
<evidence type="ECO:0000313" key="6">
    <source>
        <dbReference type="Proteomes" id="UP001589867"/>
    </source>
</evidence>
<dbReference type="SMART" id="SM00345">
    <property type="entry name" value="HTH_GNTR"/>
    <property type="match status" value="1"/>
</dbReference>
<dbReference type="PRINTS" id="PR00035">
    <property type="entry name" value="HTHGNTR"/>
</dbReference>
<dbReference type="RefSeq" id="WP_377246734.1">
    <property type="nucleotide sequence ID" value="NZ_JBHLUH010000007.1"/>
</dbReference>
<evidence type="ECO:0000256" key="1">
    <source>
        <dbReference type="ARBA" id="ARBA00023015"/>
    </source>
</evidence>